<dbReference type="RefSeq" id="WP_161106032.1">
    <property type="nucleotide sequence ID" value="NZ_JBHLYI010000015.1"/>
</dbReference>
<evidence type="ECO:0000256" key="1">
    <source>
        <dbReference type="ARBA" id="ARBA00023125"/>
    </source>
</evidence>
<evidence type="ECO:0000256" key="2">
    <source>
        <dbReference type="PROSITE-ProRule" id="PRU00335"/>
    </source>
</evidence>
<feature type="domain" description="HTH tetR-type" evidence="3">
    <location>
        <begin position="25"/>
        <end position="85"/>
    </location>
</feature>
<dbReference type="GO" id="GO:0003677">
    <property type="term" value="F:DNA binding"/>
    <property type="evidence" value="ECO:0007669"/>
    <property type="project" value="UniProtKB-UniRule"/>
</dbReference>
<dbReference type="PROSITE" id="PS50977">
    <property type="entry name" value="HTH_TETR_2"/>
    <property type="match status" value="1"/>
</dbReference>
<reference evidence="4 5" key="1">
    <citation type="submission" date="2019-12" db="EMBL/GenBank/DDBJ databases">
        <title>Nocardia macrotermitis sp. nov. and Nocardia aurantia sp. nov., isolated from the gut of the fungus growing-termite Macrotermes natalensis.</title>
        <authorList>
            <person name="Christine B."/>
            <person name="Rene B."/>
        </authorList>
    </citation>
    <scope>NUCLEOTIDE SEQUENCE [LARGE SCALE GENOMIC DNA]</scope>
    <source>
        <strain evidence="4 5">DSM 102126</strain>
    </source>
</reference>
<evidence type="ECO:0000313" key="4">
    <source>
        <dbReference type="EMBL" id="MXQ67837.1"/>
    </source>
</evidence>
<dbReference type="EMBL" id="WUTW01000009">
    <property type="protein sequence ID" value="MXQ67837.1"/>
    <property type="molecule type" value="Genomic_DNA"/>
</dbReference>
<sequence>MGHSDKSQGLSGRRYGGLDAEERRARRRETFLEAALEICGTAGRADLTLRNVCRQAGLTERYFYESFKDRDDLLSALYDQLTSRILDTTYAAVAAAPPTLADQARAGMHAFVHAVADDVREARIVFVEVVGATPRLEEQRYRVTRDFARNNAELAAVHLGVPVNTRLLTGAMVLTGGAAHTMAQWALGHLDSSLDEIADVITDLFMTAYRQIEAEIAST</sequence>
<evidence type="ECO:0000313" key="5">
    <source>
        <dbReference type="Proteomes" id="UP000431901"/>
    </source>
</evidence>
<keyword evidence="1 2" id="KW-0238">DNA-binding</keyword>
<protein>
    <submittedName>
        <fullName evidence="4">TetR family transcriptional regulator</fullName>
    </submittedName>
</protein>
<dbReference type="InterPro" id="IPR001647">
    <property type="entry name" value="HTH_TetR"/>
</dbReference>
<keyword evidence="5" id="KW-1185">Reference proteome</keyword>
<dbReference type="InterPro" id="IPR009057">
    <property type="entry name" value="Homeodomain-like_sf"/>
</dbReference>
<proteinExistence type="predicted"/>
<dbReference type="AlphaFoldDB" id="A0A6I4WCA9"/>
<comment type="caution">
    <text evidence="4">The sequence shown here is derived from an EMBL/GenBank/DDBJ whole genome shotgun (WGS) entry which is preliminary data.</text>
</comment>
<evidence type="ECO:0000259" key="3">
    <source>
        <dbReference type="PROSITE" id="PS50977"/>
    </source>
</evidence>
<dbReference type="Pfam" id="PF00440">
    <property type="entry name" value="TetR_N"/>
    <property type="match status" value="1"/>
</dbReference>
<dbReference type="OrthoDB" id="4331447at2"/>
<accession>A0A6I4WCA9</accession>
<dbReference type="SUPFAM" id="SSF46689">
    <property type="entry name" value="Homeodomain-like"/>
    <property type="match status" value="1"/>
</dbReference>
<organism evidence="4 5">
    <name type="scientific">Actinomadura rayongensis</name>
    <dbReference type="NCBI Taxonomy" id="1429076"/>
    <lineage>
        <taxon>Bacteria</taxon>
        <taxon>Bacillati</taxon>
        <taxon>Actinomycetota</taxon>
        <taxon>Actinomycetes</taxon>
        <taxon>Streptosporangiales</taxon>
        <taxon>Thermomonosporaceae</taxon>
        <taxon>Actinomadura</taxon>
    </lineage>
</organism>
<gene>
    <name evidence="4" type="ORF">GQ466_27835</name>
</gene>
<dbReference type="Proteomes" id="UP000431901">
    <property type="component" value="Unassembled WGS sequence"/>
</dbReference>
<name>A0A6I4WCA9_9ACTN</name>
<dbReference type="Gene3D" id="1.10.357.10">
    <property type="entry name" value="Tetracycline Repressor, domain 2"/>
    <property type="match status" value="1"/>
</dbReference>
<feature type="DNA-binding region" description="H-T-H motif" evidence="2">
    <location>
        <begin position="48"/>
        <end position="67"/>
    </location>
</feature>